<evidence type="ECO:0000313" key="1">
    <source>
        <dbReference type="EMBL" id="CAD7004189.1"/>
    </source>
</evidence>
<evidence type="ECO:0000313" key="2">
    <source>
        <dbReference type="Proteomes" id="UP000606786"/>
    </source>
</evidence>
<name>A0A811UYA8_CERCA</name>
<dbReference type="OrthoDB" id="419616at2759"/>
<organism evidence="1 2">
    <name type="scientific">Ceratitis capitata</name>
    <name type="common">Mediterranean fruit fly</name>
    <name type="synonym">Tephritis capitata</name>
    <dbReference type="NCBI Taxonomy" id="7213"/>
    <lineage>
        <taxon>Eukaryota</taxon>
        <taxon>Metazoa</taxon>
        <taxon>Ecdysozoa</taxon>
        <taxon>Arthropoda</taxon>
        <taxon>Hexapoda</taxon>
        <taxon>Insecta</taxon>
        <taxon>Pterygota</taxon>
        <taxon>Neoptera</taxon>
        <taxon>Endopterygota</taxon>
        <taxon>Diptera</taxon>
        <taxon>Brachycera</taxon>
        <taxon>Muscomorpha</taxon>
        <taxon>Tephritoidea</taxon>
        <taxon>Tephritidae</taxon>
        <taxon>Ceratitis</taxon>
        <taxon>Ceratitis</taxon>
    </lineage>
</organism>
<accession>A0A811UYA8</accession>
<proteinExistence type="predicted"/>
<protein>
    <submittedName>
        <fullName evidence="1">(Mediterranean fruit fly) hypothetical protein</fullName>
    </submittedName>
</protein>
<reference evidence="1" key="1">
    <citation type="submission" date="2020-11" db="EMBL/GenBank/DDBJ databases">
        <authorList>
            <person name="Whitehead M."/>
        </authorList>
    </citation>
    <scope>NUCLEOTIDE SEQUENCE</scope>
    <source>
        <strain evidence="1">EGII</strain>
    </source>
</reference>
<sequence>MVILAILVAIYIPDKHNEIIVNRSSSEKKRASVDVQYEIECGNKSTSPLAPLMRSDSMAQL</sequence>
<dbReference type="Proteomes" id="UP000606786">
    <property type="component" value="Unassembled WGS sequence"/>
</dbReference>
<comment type="caution">
    <text evidence="1">The sequence shown here is derived from an EMBL/GenBank/DDBJ whole genome shotgun (WGS) entry which is preliminary data.</text>
</comment>
<dbReference type="EMBL" id="CAJHJT010000034">
    <property type="protein sequence ID" value="CAD7004189.1"/>
    <property type="molecule type" value="Genomic_DNA"/>
</dbReference>
<dbReference type="AlphaFoldDB" id="A0A811UYA8"/>
<gene>
    <name evidence="1" type="ORF">CCAP1982_LOCUS12608</name>
</gene>
<keyword evidence="2" id="KW-1185">Reference proteome</keyword>